<dbReference type="Proteomes" id="UP000625210">
    <property type="component" value="Unassembled WGS sequence"/>
</dbReference>
<evidence type="ECO:0000313" key="2">
    <source>
        <dbReference type="EMBL" id="GGE19616.1"/>
    </source>
</evidence>
<reference evidence="2" key="1">
    <citation type="journal article" date="2014" name="Int. J. Syst. Evol. Microbiol.">
        <title>Complete genome sequence of Corynebacterium casei LMG S-19264T (=DSM 44701T), isolated from a smear-ripened cheese.</title>
        <authorList>
            <consortium name="US DOE Joint Genome Institute (JGI-PGF)"/>
            <person name="Walter F."/>
            <person name="Albersmeier A."/>
            <person name="Kalinowski J."/>
            <person name="Ruckert C."/>
        </authorList>
    </citation>
    <scope>NUCLEOTIDE SEQUENCE</scope>
    <source>
        <strain evidence="2">CGMCC 1.15179</strain>
    </source>
</reference>
<dbReference type="AlphaFoldDB" id="A0A8J2VI40"/>
<feature type="transmembrane region" description="Helical" evidence="1">
    <location>
        <begin position="42"/>
        <end position="63"/>
    </location>
</feature>
<sequence>MASVKPCEDVANLVMELTEGRGVDAIVDPVSSDSVCWLFTDWLIGSFAITVIITLAVPIESALPRQTGWV</sequence>
<gene>
    <name evidence="2" type="ORF">GCM10011571_21940</name>
</gene>
<keyword evidence="3" id="KW-1185">Reference proteome</keyword>
<protein>
    <submittedName>
        <fullName evidence="2">Uncharacterized protein</fullName>
    </submittedName>
</protein>
<proteinExistence type="predicted"/>
<keyword evidence="1" id="KW-0472">Membrane</keyword>
<name>A0A8J2VI40_9BACL</name>
<evidence type="ECO:0000313" key="3">
    <source>
        <dbReference type="Proteomes" id="UP000625210"/>
    </source>
</evidence>
<evidence type="ECO:0000256" key="1">
    <source>
        <dbReference type="SAM" id="Phobius"/>
    </source>
</evidence>
<keyword evidence="1" id="KW-1133">Transmembrane helix</keyword>
<keyword evidence="1" id="KW-0812">Transmembrane</keyword>
<reference evidence="2" key="2">
    <citation type="submission" date="2020-09" db="EMBL/GenBank/DDBJ databases">
        <authorList>
            <person name="Sun Q."/>
            <person name="Zhou Y."/>
        </authorList>
    </citation>
    <scope>NUCLEOTIDE SEQUENCE</scope>
    <source>
        <strain evidence="2">CGMCC 1.15179</strain>
    </source>
</reference>
<accession>A0A8J2VI40</accession>
<comment type="caution">
    <text evidence="2">The sequence shown here is derived from an EMBL/GenBank/DDBJ whole genome shotgun (WGS) entry which is preliminary data.</text>
</comment>
<dbReference type="EMBL" id="BMHQ01000007">
    <property type="protein sequence ID" value="GGE19616.1"/>
    <property type="molecule type" value="Genomic_DNA"/>
</dbReference>
<organism evidence="2 3">
    <name type="scientific">Marinithermofilum abyssi</name>
    <dbReference type="NCBI Taxonomy" id="1571185"/>
    <lineage>
        <taxon>Bacteria</taxon>
        <taxon>Bacillati</taxon>
        <taxon>Bacillota</taxon>
        <taxon>Bacilli</taxon>
        <taxon>Bacillales</taxon>
        <taxon>Thermoactinomycetaceae</taxon>
        <taxon>Marinithermofilum</taxon>
    </lineage>
</organism>